<name>A0A3D9C193_9FLAO</name>
<gene>
    <name evidence="1" type="ORF">DRF65_24955</name>
</gene>
<evidence type="ECO:0000313" key="2">
    <source>
        <dbReference type="Proteomes" id="UP000256686"/>
    </source>
</evidence>
<dbReference type="Proteomes" id="UP000256686">
    <property type="component" value="Unassembled WGS sequence"/>
</dbReference>
<dbReference type="AlphaFoldDB" id="A0A3D9C193"/>
<comment type="caution">
    <text evidence="1">The sequence shown here is derived from an EMBL/GenBank/DDBJ whole genome shotgun (WGS) entry which is preliminary data.</text>
</comment>
<accession>A0A3D9C193</accession>
<organism evidence="1 2">
    <name type="scientific">Chryseobacterium pennae</name>
    <dbReference type="NCBI Taxonomy" id="2258962"/>
    <lineage>
        <taxon>Bacteria</taxon>
        <taxon>Pseudomonadati</taxon>
        <taxon>Bacteroidota</taxon>
        <taxon>Flavobacteriia</taxon>
        <taxon>Flavobacteriales</taxon>
        <taxon>Weeksellaceae</taxon>
        <taxon>Chryseobacterium group</taxon>
        <taxon>Chryseobacterium</taxon>
    </lineage>
</organism>
<proteinExistence type="predicted"/>
<evidence type="ECO:0000313" key="1">
    <source>
        <dbReference type="EMBL" id="REC59647.1"/>
    </source>
</evidence>
<dbReference type="EMBL" id="QNVT01000034">
    <property type="protein sequence ID" value="REC59647.1"/>
    <property type="molecule type" value="Genomic_DNA"/>
</dbReference>
<protein>
    <submittedName>
        <fullName evidence="1">Uncharacterized protein</fullName>
    </submittedName>
</protein>
<sequence length="126" mass="14308">MKTLIKKSVKTFKLTGDDNDYVLTITISTDAQVNTNVRYLATINDLYDGSDDVITVDIIQGKRLRIRHIFDFSGINDSLLDPAMQHTSIMYTLRGQDNMVLPFEKNTKADLSPMKRIISVKVINIK</sequence>
<reference evidence="2" key="1">
    <citation type="submission" date="2018-06" db="EMBL/GenBank/DDBJ databases">
        <authorList>
            <person name="Lum Nde A."/>
            <person name="Hugo C."/>
        </authorList>
    </citation>
    <scope>NUCLEOTIDE SEQUENCE [LARGE SCALE GENOMIC DNA]</scope>
    <source>
        <strain evidence="2">1_F178</strain>
    </source>
</reference>
<dbReference type="RefSeq" id="WP_115973423.1">
    <property type="nucleotide sequence ID" value="NZ_QNVT01000034.1"/>
</dbReference>
<keyword evidence="2" id="KW-1185">Reference proteome</keyword>